<dbReference type="EMBL" id="CP003879">
    <property type="protein sequence ID" value="AFU70378.1"/>
    <property type="molecule type" value="Genomic_DNA"/>
</dbReference>
<dbReference type="STRING" id="313595.P700755_003801"/>
<dbReference type="AlphaFoldDB" id="K4IKP7"/>
<dbReference type="KEGG" id="ptq:P700755_003801"/>
<sequence length="160" mass="18580">MLGMTLQGDLTLSELKRIGKNLPFPPIIIDGQTKLYKELTKFEKEINEKYYERSKIEKAISSIQDTNDESIDYKEELIKIHSIQKDDIKEHSMIECPLCNNTVSEISDNLNRLDDSKNKLLEELEKLGAYSKDNTEIVTSFRLRKKKINNEISKISRNIT</sequence>
<accession>K4IKP7</accession>
<evidence type="ECO:0000313" key="1">
    <source>
        <dbReference type="EMBL" id="AFU70378.1"/>
    </source>
</evidence>
<keyword evidence="2" id="KW-1185">Reference proteome</keyword>
<organism evidence="1 2">
    <name type="scientific">Psychroflexus torquis (strain ATCC 700755 / CIP 106069 / ACAM 623)</name>
    <dbReference type="NCBI Taxonomy" id="313595"/>
    <lineage>
        <taxon>Bacteria</taxon>
        <taxon>Pseudomonadati</taxon>
        <taxon>Bacteroidota</taxon>
        <taxon>Flavobacteriia</taxon>
        <taxon>Flavobacteriales</taxon>
        <taxon>Flavobacteriaceae</taxon>
        <taxon>Psychroflexus</taxon>
    </lineage>
</organism>
<reference evidence="1" key="2">
    <citation type="submission" date="2012-09" db="EMBL/GenBank/DDBJ databases">
        <title>The complete sequence of Psychroflexus torquis an extreme psychrophile from sea-ice that is stimulated by light.</title>
        <authorList>
            <person name="Feng S."/>
            <person name="Powell S.M."/>
            <person name="Bowman J.P."/>
        </authorList>
    </citation>
    <scope>NUCLEOTIDE SEQUENCE [LARGE SCALE GENOMIC DNA]</scope>
    <source>
        <strain evidence="1">ATCC 700755</strain>
    </source>
</reference>
<dbReference type="Proteomes" id="UP000008514">
    <property type="component" value="Chromosome"/>
</dbReference>
<name>K4IKP7_PSYTT</name>
<evidence type="ECO:0000313" key="2">
    <source>
        <dbReference type="Proteomes" id="UP000008514"/>
    </source>
</evidence>
<reference evidence="1" key="1">
    <citation type="submission" date="2006-03" db="EMBL/GenBank/DDBJ databases">
        <authorList>
            <person name="Bowman J."/>
            <person name="Ferriera S."/>
            <person name="Johnson J."/>
            <person name="Kravitz S."/>
            <person name="Halpern A."/>
            <person name="Remington K."/>
            <person name="Beeson K."/>
            <person name="Tran B."/>
            <person name="Rogers Y.-H."/>
            <person name="Friedman R."/>
            <person name="Venter J.C."/>
        </authorList>
    </citation>
    <scope>NUCLEOTIDE SEQUENCE [LARGE SCALE GENOMIC DNA]</scope>
    <source>
        <strain evidence="1">ATCC 700755</strain>
    </source>
</reference>
<proteinExistence type="predicted"/>
<gene>
    <name evidence="1" type="ordered locus">P700755_003801</name>
</gene>
<protein>
    <submittedName>
        <fullName evidence="1">Uncharacterized protein</fullName>
    </submittedName>
</protein>
<dbReference type="HOGENOM" id="CLU_1650719_0_0_10"/>